<evidence type="ECO:0000256" key="1">
    <source>
        <dbReference type="SAM" id="MobiDB-lite"/>
    </source>
</evidence>
<accession>A0A8T2SY69</accession>
<name>A0A8T2SY69_CERRI</name>
<dbReference type="AlphaFoldDB" id="A0A8T2SY69"/>
<feature type="region of interest" description="Disordered" evidence="1">
    <location>
        <begin position="548"/>
        <end position="569"/>
    </location>
</feature>
<organism evidence="3 4">
    <name type="scientific">Ceratopteris richardii</name>
    <name type="common">Triangle waterfern</name>
    <dbReference type="NCBI Taxonomy" id="49495"/>
    <lineage>
        <taxon>Eukaryota</taxon>
        <taxon>Viridiplantae</taxon>
        <taxon>Streptophyta</taxon>
        <taxon>Embryophyta</taxon>
        <taxon>Tracheophyta</taxon>
        <taxon>Polypodiopsida</taxon>
        <taxon>Polypodiidae</taxon>
        <taxon>Polypodiales</taxon>
        <taxon>Pteridineae</taxon>
        <taxon>Pteridaceae</taxon>
        <taxon>Parkerioideae</taxon>
        <taxon>Ceratopteris</taxon>
    </lineage>
</organism>
<sequence length="786" mass="86634">MFEMMTFLLASMLLIALVVLASIFRPLKSKYLRNTSFTGYSKTVEPNTAIDSEPSRETCHLCGGLRLRASSMSAVRDSKVTRSNVNHSGKIEQSKYLLGKIRDHIILSVKQIVCKLIAHHRKQAQMNFFTKLENSIHFARQSIFSKSRDMRSPGSGSHHDQCSSSDLGSSCSSSFIDRKYYNADTTTVGTEFGSHTAPDSQQNIEISQKGLQMQRLILEILVSSSANSKDSDSKINPSLTLKLETRGKFENLYGCIETLKEKSALNSVDNVDIENFSCKTKNASFKSSFPCCSLSDQVCKTSNPISKEVVTMSKDVADLPDLLAKDNIKFADLNTAEIEIAGEGTHFDSFSGKKHCQASADLSNNSIDGEFSGGDPELEPPKVTALLVSNYISQDGQQESASSRHLCENTASGMAMQHHTVEGKVESGLASDKPLATVGSLQVSILKCKEQRIVSEANNAIVPALASLNVTDDKADGEISSTCMKRGKSKTKQSSPSYDSRGIPACSSIGGLEVEQLCVKKVIKEEVCHSLLDSSDVTLKDNTGLSFRKNKKKKKTRDKKSKDSTKSLTMDAKEMQEIGKIALEAVKHVSAVPERELGCVCGTFKGNVHSQSCPYPFTSSGSTLQRKLKEQYNHLVQSNAAKSLTLAQVGQFTSSLVEAKTTLQQRSESIQRKFAIAKSLLSKADKSSVDRLCGQVYSLEVEQKRLEEDTVVYNRLQEQLKLSPAYQKMIEYGRAHFQKQPQSGHLIETFKQPEEPEISFEELLELEKKDAFWKTHSLTRSSLSTS</sequence>
<feature type="compositionally biased region" description="Basic and acidic residues" evidence="1">
    <location>
        <begin position="560"/>
        <end position="569"/>
    </location>
</feature>
<protein>
    <submittedName>
        <fullName evidence="3">Uncharacterized protein</fullName>
    </submittedName>
</protein>
<dbReference type="PANTHER" id="PTHR35991:SF1">
    <property type="entry name" value="CA-RESPONSIVE PROTEIN"/>
    <property type="match status" value="1"/>
</dbReference>
<feature type="chain" id="PRO_5036275887" evidence="2">
    <location>
        <begin position="22"/>
        <end position="786"/>
    </location>
</feature>
<evidence type="ECO:0000313" key="3">
    <source>
        <dbReference type="EMBL" id="KAH7372990.1"/>
    </source>
</evidence>
<feature type="region of interest" description="Disordered" evidence="1">
    <location>
        <begin position="147"/>
        <end position="171"/>
    </location>
</feature>
<feature type="compositionally biased region" description="Basic and acidic residues" evidence="1">
    <location>
        <begin position="147"/>
        <end position="161"/>
    </location>
</feature>
<dbReference type="EMBL" id="CM035422">
    <property type="protein sequence ID" value="KAH7372995.1"/>
    <property type="molecule type" value="Genomic_DNA"/>
</dbReference>
<dbReference type="OrthoDB" id="1925033at2759"/>
<proteinExistence type="predicted"/>
<reference evidence="3" key="1">
    <citation type="submission" date="2021-08" db="EMBL/GenBank/DDBJ databases">
        <title>WGS assembly of Ceratopteris richardii.</title>
        <authorList>
            <person name="Marchant D.B."/>
            <person name="Chen G."/>
            <person name="Jenkins J."/>
            <person name="Shu S."/>
            <person name="Leebens-Mack J."/>
            <person name="Grimwood J."/>
            <person name="Schmutz J."/>
            <person name="Soltis P."/>
            <person name="Soltis D."/>
            <person name="Chen Z.-H."/>
        </authorList>
    </citation>
    <scope>NUCLEOTIDE SEQUENCE</scope>
    <source>
        <strain evidence="3">Whitten #5841</strain>
        <tissue evidence="3">Leaf</tissue>
    </source>
</reference>
<keyword evidence="2" id="KW-0732">Signal</keyword>
<dbReference type="Proteomes" id="UP000825935">
    <property type="component" value="Chromosome 17"/>
</dbReference>
<dbReference type="EMBL" id="CM035422">
    <property type="protein sequence ID" value="KAH7372990.1"/>
    <property type="molecule type" value="Genomic_DNA"/>
</dbReference>
<dbReference type="EMBL" id="CM035422">
    <property type="protein sequence ID" value="KAH7372998.1"/>
    <property type="molecule type" value="Genomic_DNA"/>
</dbReference>
<dbReference type="EMBL" id="CM035422">
    <property type="protein sequence ID" value="KAH7372992.1"/>
    <property type="molecule type" value="Genomic_DNA"/>
</dbReference>
<gene>
    <name evidence="3" type="ORF">KP509_17G032300</name>
</gene>
<feature type="region of interest" description="Disordered" evidence="1">
    <location>
        <begin position="478"/>
        <end position="500"/>
    </location>
</feature>
<feature type="compositionally biased region" description="Basic residues" evidence="1">
    <location>
        <begin position="548"/>
        <end position="559"/>
    </location>
</feature>
<keyword evidence="4" id="KW-1185">Reference proteome</keyword>
<dbReference type="EMBL" id="CM035422">
    <property type="protein sequence ID" value="KAH7372993.1"/>
    <property type="molecule type" value="Genomic_DNA"/>
</dbReference>
<evidence type="ECO:0000313" key="4">
    <source>
        <dbReference type="Proteomes" id="UP000825935"/>
    </source>
</evidence>
<evidence type="ECO:0000256" key="2">
    <source>
        <dbReference type="SAM" id="SignalP"/>
    </source>
</evidence>
<dbReference type="PANTHER" id="PTHR35991">
    <property type="entry name" value="CA-RESPONSIVE PROTEIN"/>
    <property type="match status" value="1"/>
</dbReference>
<comment type="caution">
    <text evidence="3">The sequence shown here is derived from an EMBL/GenBank/DDBJ whole genome shotgun (WGS) entry which is preliminary data.</text>
</comment>
<feature type="signal peptide" evidence="2">
    <location>
        <begin position="1"/>
        <end position="21"/>
    </location>
</feature>